<evidence type="ECO:0000256" key="1">
    <source>
        <dbReference type="SAM" id="Phobius"/>
    </source>
</evidence>
<organism evidence="2 3">
    <name type="scientific">Brachyspira suanatina</name>
    <dbReference type="NCBI Taxonomy" id="381802"/>
    <lineage>
        <taxon>Bacteria</taxon>
        <taxon>Pseudomonadati</taxon>
        <taxon>Spirochaetota</taxon>
        <taxon>Spirochaetia</taxon>
        <taxon>Brachyspirales</taxon>
        <taxon>Brachyspiraceae</taxon>
        <taxon>Brachyspira</taxon>
    </lineage>
</organism>
<feature type="transmembrane region" description="Helical" evidence="1">
    <location>
        <begin position="143"/>
        <end position="168"/>
    </location>
</feature>
<gene>
    <name evidence="2" type="primary">eutH</name>
    <name evidence="2" type="ORF">BRSU_1084</name>
</gene>
<dbReference type="NCBIfam" id="NF011666">
    <property type="entry name" value="PRK15086.1-2"/>
    <property type="match status" value="1"/>
</dbReference>
<sequence>MSINEIILYIMIVFMVLGAIDKVIGNKFGLGEQFEAGFNAMGALALSMIGIICLAPVIAALLKPIIIPIYTALGADPSMFATTILANDMGGAPLALEFANDINAGKFSAFIVGAMMGPTIVFSIPVAIGIINKEDHKYLALGIASGMITIPIGAFCGGLAAGYGVIFLIKNLIPIIIVSILLTLGLIFIRDVLIKIFDLFSKFLVILITIGLVFAVIEALTGIQIIKFTISNQTITMSSISDAVTTVASIAFVLAGAFPLVFVLTKVASKPLEAVGKKLGMNDVGAAGLVATLANNIPMFNIMKDMNNQGKIINCAFAVSAAFTFGDHLGFTAGYAGGEYRNMIFPMIVAKLVGGVTAIIVAYFVSKIVLKNTN</sequence>
<feature type="transmembrane region" description="Helical" evidence="1">
    <location>
        <begin position="343"/>
        <end position="365"/>
    </location>
</feature>
<feature type="transmembrane region" description="Helical" evidence="1">
    <location>
        <begin position="203"/>
        <end position="223"/>
    </location>
</feature>
<evidence type="ECO:0000313" key="3">
    <source>
        <dbReference type="Proteomes" id="UP000043763"/>
    </source>
</evidence>
<dbReference type="InterPro" id="IPR007441">
    <property type="entry name" value="EutH"/>
</dbReference>
<protein>
    <submittedName>
        <fullName evidence="2">Ethanolamine utilization protein EutH</fullName>
    </submittedName>
</protein>
<dbReference type="PANTHER" id="PTHR40089:SF1">
    <property type="entry name" value="ETHANOLAMINE PERMEASE EUTH-RELATED"/>
    <property type="match status" value="1"/>
</dbReference>
<dbReference type="EMBL" id="CVLB01000001">
    <property type="protein sequence ID" value="CRF32878.1"/>
    <property type="molecule type" value="Genomic_DNA"/>
</dbReference>
<feature type="transmembrane region" description="Helical" evidence="1">
    <location>
        <begin position="107"/>
        <end position="131"/>
    </location>
</feature>
<feature type="transmembrane region" description="Helical" evidence="1">
    <location>
        <begin position="6"/>
        <end position="24"/>
    </location>
</feature>
<dbReference type="PIRSF" id="PIRSF019466">
    <property type="entry name" value="EutH"/>
    <property type="match status" value="1"/>
</dbReference>
<dbReference type="GO" id="GO:0005886">
    <property type="term" value="C:plasma membrane"/>
    <property type="evidence" value="ECO:0007669"/>
    <property type="project" value="TreeGrafter"/>
</dbReference>
<evidence type="ECO:0000313" key="2">
    <source>
        <dbReference type="EMBL" id="CRF32878.1"/>
    </source>
</evidence>
<feature type="transmembrane region" description="Helical" evidence="1">
    <location>
        <begin position="36"/>
        <end position="59"/>
    </location>
</feature>
<name>A0A0G4K696_9SPIR</name>
<feature type="transmembrane region" description="Helical" evidence="1">
    <location>
        <begin position="284"/>
        <end position="303"/>
    </location>
</feature>
<feature type="transmembrane region" description="Helical" evidence="1">
    <location>
        <begin position="315"/>
        <end position="337"/>
    </location>
</feature>
<keyword evidence="1" id="KW-1133">Transmembrane helix</keyword>
<feature type="transmembrane region" description="Helical" evidence="1">
    <location>
        <begin position="175"/>
        <end position="197"/>
    </location>
</feature>
<reference evidence="3" key="1">
    <citation type="submission" date="2015-04" db="EMBL/GenBank/DDBJ databases">
        <authorList>
            <person name="Mushtaq Mamoona"/>
        </authorList>
    </citation>
    <scope>NUCLEOTIDE SEQUENCE [LARGE SCALE GENOMIC DNA]</scope>
    <source>
        <strain evidence="3">AN4859/03</strain>
    </source>
</reference>
<dbReference type="Pfam" id="PF04346">
    <property type="entry name" value="EutH"/>
    <property type="match status" value="1"/>
</dbReference>
<dbReference type="Proteomes" id="UP000043763">
    <property type="component" value="Unassembled WGS sequence"/>
</dbReference>
<keyword evidence="1" id="KW-0812">Transmembrane</keyword>
<dbReference type="OrthoDB" id="9778282at2"/>
<dbReference type="AlphaFoldDB" id="A0A0G4K696"/>
<proteinExistence type="predicted"/>
<accession>A0A0G4K696</accession>
<feature type="transmembrane region" description="Helical" evidence="1">
    <location>
        <begin position="243"/>
        <end position="264"/>
    </location>
</feature>
<dbReference type="RefSeq" id="WP_048594251.1">
    <property type="nucleotide sequence ID" value="NZ_CVLB01000001.1"/>
</dbReference>
<dbReference type="PANTHER" id="PTHR40089">
    <property type="entry name" value="ETHANOLAMINE UTILIZATION PROTEIN EUTH"/>
    <property type="match status" value="1"/>
</dbReference>
<keyword evidence="3" id="KW-1185">Reference proteome</keyword>
<keyword evidence="1" id="KW-0472">Membrane</keyword>
<dbReference type="GO" id="GO:0034228">
    <property type="term" value="F:ethanolamine transmembrane transporter activity"/>
    <property type="evidence" value="ECO:0007669"/>
    <property type="project" value="InterPro"/>
</dbReference>